<evidence type="ECO:0000313" key="3">
    <source>
        <dbReference type="Proteomes" id="UP000655759"/>
    </source>
</evidence>
<reference evidence="2" key="1">
    <citation type="submission" date="2021-02" db="EMBL/GenBank/DDBJ databases">
        <authorList>
            <person name="Han P."/>
        </authorList>
    </citation>
    <scope>NUCLEOTIDE SEQUENCE</scope>
    <source>
        <strain evidence="2">Candidatus Nitrosotenuis uzonensis 5A</strain>
    </source>
</reference>
<comment type="caution">
    <text evidence="2">The sequence shown here is derived from an EMBL/GenBank/DDBJ whole genome shotgun (WGS) entry which is preliminary data.</text>
</comment>
<evidence type="ECO:0000256" key="1">
    <source>
        <dbReference type="SAM" id="MobiDB-lite"/>
    </source>
</evidence>
<dbReference type="Proteomes" id="UP000655759">
    <property type="component" value="Unassembled WGS sequence"/>
</dbReference>
<dbReference type="EMBL" id="CAJNAQ010000005">
    <property type="protein sequence ID" value="CAE6496095.1"/>
    <property type="molecule type" value="Genomic_DNA"/>
</dbReference>
<proteinExistence type="predicted"/>
<sequence length="79" mass="9230">MNDQQKKKNTIRIVDKSSVNYTFIDNNSILNQSTYEKNESDNKSKKLRKTSIKDIQIQDRNKVNSKNIKSLQGHSPVYE</sequence>
<accession>A0A812EZJ6</accession>
<gene>
    <name evidence="2" type="ORF">NUZ5A_50489</name>
</gene>
<dbReference type="RefSeq" id="WP_205099492.1">
    <property type="nucleotide sequence ID" value="NZ_CAJNAQ010000005.1"/>
</dbReference>
<organism evidence="2 3">
    <name type="scientific">Candidatus Nitrosotenuis uzonensis</name>
    <dbReference type="NCBI Taxonomy" id="1407055"/>
    <lineage>
        <taxon>Archaea</taxon>
        <taxon>Nitrososphaerota</taxon>
        <taxon>Candidatus Nitrosotenuis</taxon>
    </lineage>
</organism>
<feature type="region of interest" description="Disordered" evidence="1">
    <location>
        <begin position="35"/>
        <end position="79"/>
    </location>
</feature>
<name>A0A812EZJ6_9ARCH</name>
<dbReference type="AlphaFoldDB" id="A0A812EZJ6"/>
<protein>
    <submittedName>
        <fullName evidence="2">Uncharacterized protein</fullName>
    </submittedName>
</protein>
<evidence type="ECO:0000313" key="2">
    <source>
        <dbReference type="EMBL" id="CAE6496095.1"/>
    </source>
</evidence>
<feature type="compositionally biased region" description="Polar residues" evidence="1">
    <location>
        <begin position="64"/>
        <end position="73"/>
    </location>
</feature>